<dbReference type="PANTHER" id="PTHR33336:SF15">
    <property type="entry name" value="ABM DOMAIN-CONTAINING PROTEIN"/>
    <property type="match status" value="1"/>
</dbReference>
<evidence type="ECO:0000313" key="3">
    <source>
        <dbReference type="Proteomes" id="UP001165384"/>
    </source>
</evidence>
<keyword evidence="3" id="KW-1185">Reference proteome</keyword>
<feature type="domain" description="ABM" evidence="1">
    <location>
        <begin position="6"/>
        <end position="95"/>
    </location>
</feature>
<evidence type="ECO:0000259" key="1">
    <source>
        <dbReference type="PROSITE" id="PS51725"/>
    </source>
</evidence>
<dbReference type="RefSeq" id="WP_275709429.1">
    <property type="nucleotide sequence ID" value="NZ_JAKLTN010000001.1"/>
</dbReference>
<keyword evidence="2" id="KW-0560">Oxidoreductase</keyword>
<dbReference type="SUPFAM" id="SSF54909">
    <property type="entry name" value="Dimeric alpha+beta barrel"/>
    <property type="match status" value="1"/>
</dbReference>
<dbReference type="InterPro" id="IPR007138">
    <property type="entry name" value="ABM_dom"/>
</dbReference>
<dbReference type="PANTHER" id="PTHR33336">
    <property type="entry name" value="QUINOL MONOOXYGENASE YGIN-RELATED"/>
    <property type="match status" value="1"/>
</dbReference>
<dbReference type="Pfam" id="PF03992">
    <property type="entry name" value="ABM"/>
    <property type="match status" value="1"/>
</dbReference>
<dbReference type="Gene3D" id="3.30.70.100">
    <property type="match status" value="1"/>
</dbReference>
<comment type="caution">
    <text evidence="2">The sequence shown here is derived from an EMBL/GenBank/DDBJ whole genome shotgun (WGS) entry which is preliminary data.</text>
</comment>
<protein>
    <submittedName>
        <fullName evidence="2">Antibiotic biosynthesis monooxygenase</fullName>
    </submittedName>
</protein>
<dbReference type="InterPro" id="IPR050744">
    <property type="entry name" value="AI-2_Isomerase_LsrG"/>
</dbReference>
<dbReference type="PROSITE" id="PS51725">
    <property type="entry name" value="ABM"/>
    <property type="match status" value="1"/>
</dbReference>
<accession>A0ABS9K1D0</accession>
<dbReference type="EMBL" id="JAKLTN010000001">
    <property type="protein sequence ID" value="MCG2576963.1"/>
    <property type="molecule type" value="Genomic_DNA"/>
</dbReference>
<organism evidence="2 3">
    <name type="scientific">Dechloromonas hankyongensis</name>
    <dbReference type="NCBI Taxonomy" id="2908002"/>
    <lineage>
        <taxon>Bacteria</taxon>
        <taxon>Pseudomonadati</taxon>
        <taxon>Pseudomonadota</taxon>
        <taxon>Betaproteobacteria</taxon>
        <taxon>Rhodocyclales</taxon>
        <taxon>Azonexaceae</taxon>
        <taxon>Dechloromonas</taxon>
    </lineage>
</organism>
<keyword evidence="2" id="KW-0503">Monooxygenase</keyword>
<dbReference type="GO" id="GO:0004497">
    <property type="term" value="F:monooxygenase activity"/>
    <property type="evidence" value="ECO:0007669"/>
    <property type="project" value="UniProtKB-KW"/>
</dbReference>
<dbReference type="Proteomes" id="UP001165384">
    <property type="component" value="Unassembled WGS sequence"/>
</dbReference>
<sequence>MERAMVKIIARISAKPGAAAQVRQILIDLVGPSRKEPGCLSYELFQDDENPADFITIEQWANSSAVAAHMATPHVGEAIAKAGSLLAVAPLIHSFTQLA</sequence>
<evidence type="ECO:0000313" key="2">
    <source>
        <dbReference type="EMBL" id="MCG2576963.1"/>
    </source>
</evidence>
<gene>
    <name evidence="2" type="ORF">LZ012_08140</name>
</gene>
<proteinExistence type="predicted"/>
<name>A0ABS9K1D0_9RHOO</name>
<dbReference type="InterPro" id="IPR011008">
    <property type="entry name" value="Dimeric_a/b-barrel"/>
</dbReference>
<reference evidence="2" key="1">
    <citation type="submission" date="2022-01" db="EMBL/GenBank/DDBJ databases">
        <authorList>
            <person name="Jo J.-H."/>
            <person name="Im W.-T."/>
        </authorList>
    </citation>
    <scope>NUCLEOTIDE SEQUENCE</scope>
    <source>
        <strain evidence="2">XY25</strain>
    </source>
</reference>